<dbReference type="InterPro" id="IPR052157">
    <property type="entry name" value="BCAA_transport_permease"/>
</dbReference>
<dbReference type="Pfam" id="PF02653">
    <property type="entry name" value="BPD_transp_2"/>
    <property type="match status" value="1"/>
</dbReference>
<dbReference type="InterPro" id="IPR001851">
    <property type="entry name" value="ABC_transp_permease"/>
</dbReference>
<keyword evidence="5 10" id="KW-0812">Transmembrane</keyword>
<dbReference type="GO" id="GO:0042941">
    <property type="term" value="P:D-alanine transmembrane transport"/>
    <property type="evidence" value="ECO:0007669"/>
    <property type="project" value="TreeGrafter"/>
</dbReference>
<evidence type="ECO:0000313" key="11">
    <source>
        <dbReference type="EMBL" id="RIH92580.1"/>
    </source>
</evidence>
<proteinExistence type="inferred from homology"/>
<evidence type="ECO:0000313" key="12">
    <source>
        <dbReference type="Proteomes" id="UP000266178"/>
    </source>
</evidence>
<keyword evidence="7 10" id="KW-1133">Transmembrane helix</keyword>
<feature type="transmembrane region" description="Helical" evidence="10">
    <location>
        <begin position="276"/>
        <end position="295"/>
    </location>
</feature>
<dbReference type="GO" id="GO:1903806">
    <property type="term" value="P:L-isoleucine import across plasma membrane"/>
    <property type="evidence" value="ECO:0007669"/>
    <property type="project" value="TreeGrafter"/>
</dbReference>
<evidence type="ECO:0000256" key="9">
    <source>
        <dbReference type="ARBA" id="ARBA00037998"/>
    </source>
</evidence>
<feature type="transmembrane region" description="Helical" evidence="10">
    <location>
        <begin position="145"/>
        <end position="164"/>
    </location>
</feature>
<keyword evidence="12" id="KW-1185">Reference proteome</keyword>
<comment type="subcellular location">
    <subcellularLocation>
        <location evidence="1">Cell membrane</location>
        <topology evidence="1">Multi-pass membrane protein</topology>
    </subcellularLocation>
</comment>
<name>A0A399F8X6_9DEIN</name>
<protein>
    <submittedName>
        <fullName evidence="11">High-affinity branched-chain amino acid transport system permease protein LivH</fullName>
    </submittedName>
</protein>
<evidence type="ECO:0000256" key="6">
    <source>
        <dbReference type="ARBA" id="ARBA00022970"/>
    </source>
</evidence>
<feature type="transmembrane region" description="Helical" evidence="10">
    <location>
        <begin position="47"/>
        <end position="77"/>
    </location>
</feature>
<evidence type="ECO:0000256" key="8">
    <source>
        <dbReference type="ARBA" id="ARBA00023136"/>
    </source>
</evidence>
<evidence type="ECO:0000256" key="2">
    <source>
        <dbReference type="ARBA" id="ARBA00022448"/>
    </source>
</evidence>
<dbReference type="GO" id="GO:0015192">
    <property type="term" value="F:L-phenylalanine transmembrane transporter activity"/>
    <property type="evidence" value="ECO:0007669"/>
    <property type="project" value="TreeGrafter"/>
</dbReference>
<keyword evidence="4" id="KW-0997">Cell inner membrane</keyword>
<dbReference type="CDD" id="cd06582">
    <property type="entry name" value="TM_PBP1_LivH_like"/>
    <property type="match status" value="1"/>
</dbReference>
<dbReference type="GO" id="GO:0015190">
    <property type="term" value="F:L-leucine transmembrane transporter activity"/>
    <property type="evidence" value="ECO:0007669"/>
    <property type="project" value="TreeGrafter"/>
</dbReference>
<feature type="transmembrane region" description="Helical" evidence="10">
    <location>
        <begin position="97"/>
        <end position="116"/>
    </location>
</feature>
<dbReference type="Proteomes" id="UP000266178">
    <property type="component" value="Unassembled WGS sequence"/>
</dbReference>
<keyword evidence="6" id="KW-0029">Amino-acid transport</keyword>
<organism evidence="11 12">
    <name type="scientific">Meiothermus granaticius NBRC 107808</name>
    <dbReference type="NCBI Taxonomy" id="1227551"/>
    <lineage>
        <taxon>Bacteria</taxon>
        <taxon>Thermotogati</taxon>
        <taxon>Deinococcota</taxon>
        <taxon>Deinococci</taxon>
        <taxon>Thermales</taxon>
        <taxon>Thermaceae</taxon>
        <taxon>Meiothermus</taxon>
    </lineage>
</organism>
<keyword evidence="3" id="KW-1003">Cell membrane</keyword>
<evidence type="ECO:0000256" key="1">
    <source>
        <dbReference type="ARBA" id="ARBA00004651"/>
    </source>
</evidence>
<dbReference type="PANTHER" id="PTHR11795:SF371">
    <property type="entry name" value="HIGH-AFFINITY BRANCHED-CHAIN AMINO ACID TRANSPORT SYSTEM PERMEASE PROTEIN LIVH"/>
    <property type="match status" value="1"/>
</dbReference>
<feature type="transmembrane region" description="Helical" evidence="10">
    <location>
        <begin position="231"/>
        <end position="256"/>
    </location>
</feature>
<sequence>MSDLEYVLQQLINALSIGSLYALVAVGLSIIFSLLRLTNFAHGDMMMVGAFATLFAQLAGLGFLPAVGVGILVSALAGVIIERVAYRPVRGAPDVTMLLTSVALTYILENLGILLFSSSPRNFPLPDWMNHLYSFADGRITFNNINLLTLGVTLLALLFLNWFVRRTQVGLGMRAAAEDLTAAHLVGLDVNRVIVVAFVLASAFAGVAGVLWAAQAGVVEPQMGFTPLLKAFVAAIIGGFGSIPGAIVGGFVLGALEVLIQSLPGDWGLSPYRDALVFALLIAFLLFRPGGILGVRQEVKL</sequence>
<dbReference type="AlphaFoldDB" id="A0A399F8X6"/>
<reference evidence="11 12" key="1">
    <citation type="submission" date="2018-08" db="EMBL/GenBank/DDBJ databases">
        <title>Meiothermus granaticius genome AF-68 sequencing project.</title>
        <authorList>
            <person name="Da Costa M.S."/>
            <person name="Albuquerque L."/>
            <person name="Raposo P."/>
            <person name="Froufe H.J.C."/>
            <person name="Barroso C.S."/>
            <person name="Egas C."/>
        </authorList>
    </citation>
    <scope>NUCLEOTIDE SEQUENCE [LARGE SCALE GENOMIC DNA]</scope>
    <source>
        <strain evidence="11 12">AF-68</strain>
    </source>
</reference>
<evidence type="ECO:0000256" key="7">
    <source>
        <dbReference type="ARBA" id="ARBA00022989"/>
    </source>
</evidence>
<dbReference type="RefSeq" id="WP_119356980.1">
    <property type="nucleotide sequence ID" value="NZ_BJXM01000020.1"/>
</dbReference>
<gene>
    <name evidence="11" type="primary">livH_3</name>
    <name evidence="11" type="ORF">Mgrana_01480</name>
</gene>
<dbReference type="GO" id="GO:0015188">
    <property type="term" value="F:L-isoleucine transmembrane transporter activity"/>
    <property type="evidence" value="ECO:0007669"/>
    <property type="project" value="TreeGrafter"/>
</dbReference>
<comment type="similarity">
    <text evidence="9">Belongs to the binding-protein-dependent transport system permease family. LivHM subfamily.</text>
</comment>
<keyword evidence="8 10" id="KW-0472">Membrane</keyword>
<dbReference type="OrthoDB" id="9807115at2"/>
<comment type="caution">
    <text evidence="11">The sequence shown here is derived from an EMBL/GenBank/DDBJ whole genome shotgun (WGS) entry which is preliminary data.</text>
</comment>
<evidence type="ECO:0000256" key="5">
    <source>
        <dbReference type="ARBA" id="ARBA00022692"/>
    </source>
</evidence>
<accession>A0A399F8X6</accession>
<keyword evidence="2" id="KW-0813">Transport</keyword>
<feature type="transmembrane region" description="Helical" evidence="10">
    <location>
        <begin position="193"/>
        <end position="219"/>
    </location>
</feature>
<dbReference type="PANTHER" id="PTHR11795">
    <property type="entry name" value="BRANCHED-CHAIN AMINO ACID TRANSPORT SYSTEM PERMEASE PROTEIN LIVH"/>
    <property type="match status" value="1"/>
</dbReference>
<dbReference type="GO" id="GO:0005886">
    <property type="term" value="C:plasma membrane"/>
    <property type="evidence" value="ECO:0007669"/>
    <property type="project" value="UniProtKB-SubCell"/>
</dbReference>
<dbReference type="GO" id="GO:0015808">
    <property type="term" value="P:L-alanine transport"/>
    <property type="evidence" value="ECO:0007669"/>
    <property type="project" value="TreeGrafter"/>
</dbReference>
<evidence type="ECO:0000256" key="10">
    <source>
        <dbReference type="SAM" id="Phobius"/>
    </source>
</evidence>
<dbReference type="EMBL" id="QWLB01000017">
    <property type="protein sequence ID" value="RIH92580.1"/>
    <property type="molecule type" value="Genomic_DNA"/>
</dbReference>
<evidence type="ECO:0000256" key="4">
    <source>
        <dbReference type="ARBA" id="ARBA00022519"/>
    </source>
</evidence>
<evidence type="ECO:0000256" key="3">
    <source>
        <dbReference type="ARBA" id="ARBA00022475"/>
    </source>
</evidence>
<dbReference type="GO" id="GO:0005304">
    <property type="term" value="F:L-valine transmembrane transporter activity"/>
    <property type="evidence" value="ECO:0007669"/>
    <property type="project" value="TreeGrafter"/>
</dbReference>
<feature type="transmembrane region" description="Helical" evidence="10">
    <location>
        <begin position="12"/>
        <end position="35"/>
    </location>
</feature>